<evidence type="ECO:0000256" key="5">
    <source>
        <dbReference type="ARBA" id="ARBA00023124"/>
    </source>
</evidence>
<evidence type="ECO:0000256" key="4">
    <source>
        <dbReference type="ARBA" id="ARBA00022801"/>
    </source>
</evidence>
<evidence type="ECO:0000256" key="2">
    <source>
        <dbReference type="ARBA" id="ARBA00022670"/>
    </source>
</evidence>
<keyword evidence="3" id="KW-0227">DNA damage</keyword>
<proteinExistence type="inferred from homology"/>
<keyword evidence="7" id="KW-0456">Lyase</keyword>
<evidence type="ECO:0000313" key="9">
    <source>
        <dbReference type="EMBL" id="ASM72044.1"/>
    </source>
</evidence>
<dbReference type="Pfam" id="PF02586">
    <property type="entry name" value="SRAP"/>
    <property type="match status" value="1"/>
</dbReference>
<evidence type="ECO:0000256" key="8">
    <source>
        <dbReference type="RuleBase" id="RU364100"/>
    </source>
</evidence>
<dbReference type="EC" id="3.4.-.-" evidence="8"/>
<dbReference type="InterPro" id="IPR036590">
    <property type="entry name" value="SRAP-like"/>
</dbReference>
<evidence type="ECO:0000256" key="6">
    <source>
        <dbReference type="ARBA" id="ARBA00023125"/>
    </source>
</evidence>
<dbReference type="PANTHER" id="PTHR13604:SF0">
    <property type="entry name" value="ABASIC SITE PROCESSING PROTEIN HMCES"/>
    <property type="match status" value="1"/>
</dbReference>
<dbReference type="PANTHER" id="PTHR13604">
    <property type="entry name" value="DC12-RELATED"/>
    <property type="match status" value="1"/>
</dbReference>
<evidence type="ECO:0000313" key="10">
    <source>
        <dbReference type="Proteomes" id="UP000199754"/>
    </source>
</evidence>
<evidence type="ECO:0000256" key="3">
    <source>
        <dbReference type="ARBA" id="ARBA00022763"/>
    </source>
</evidence>
<keyword evidence="2 8" id="KW-0645">Protease</keyword>
<keyword evidence="4 8" id="KW-0378">Hydrolase</keyword>
<dbReference type="EMBL" id="CP022415">
    <property type="protein sequence ID" value="ASM72044.1"/>
    <property type="molecule type" value="Genomic_DNA"/>
</dbReference>
<dbReference type="GO" id="GO:0003697">
    <property type="term" value="F:single-stranded DNA binding"/>
    <property type="evidence" value="ECO:0007669"/>
    <property type="project" value="InterPro"/>
</dbReference>
<keyword evidence="5" id="KW-0190">Covalent protein-DNA linkage</keyword>
<gene>
    <name evidence="9" type="ORF">SULPSESMR1_01222</name>
</gene>
<dbReference type="SUPFAM" id="SSF143081">
    <property type="entry name" value="BB1717-like"/>
    <property type="match status" value="1"/>
</dbReference>
<dbReference type="GO" id="GO:0016829">
    <property type="term" value="F:lyase activity"/>
    <property type="evidence" value="ECO:0007669"/>
    <property type="project" value="UniProtKB-KW"/>
</dbReference>
<keyword evidence="6" id="KW-0238">DNA-binding</keyword>
<reference evidence="9 10" key="1">
    <citation type="submission" date="2017-07" db="EMBL/GenBank/DDBJ databases">
        <title>Genome Sequence of Sulfitobacter pseudonitzschiae Strain SMR1 Isolated from a culture of the Diatom Skeletonema marinoi.</title>
        <authorList>
            <person name="Topel M."/>
            <person name="Pinder M.I.M."/>
            <person name="Johansson O.N."/>
            <person name="Kourtchenko O."/>
            <person name="Godhe A."/>
            <person name="Clarke A.K."/>
        </authorList>
    </citation>
    <scope>NUCLEOTIDE SEQUENCE [LARGE SCALE GENOMIC DNA]</scope>
    <source>
        <strain evidence="9 10">SMR1</strain>
    </source>
</reference>
<dbReference type="GO" id="GO:0006508">
    <property type="term" value="P:proteolysis"/>
    <property type="evidence" value="ECO:0007669"/>
    <property type="project" value="UniProtKB-KW"/>
</dbReference>
<accession>A0A221JZ78</accession>
<dbReference type="GO" id="GO:0106300">
    <property type="term" value="P:protein-DNA covalent cross-linking repair"/>
    <property type="evidence" value="ECO:0007669"/>
    <property type="project" value="InterPro"/>
</dbReference>
<protein>
    <recommendedName>
        <fullName evidence="8">Abasic site processing protein</fullName>
        <ecNumber evidence="8">3.4.-.-</ecNumber>
    </recommendedName>
</protein>
<evidence type="ECO:0000256" key="1">
    <source>
        <dbReference type="ARBA" id="ARBA00008136"/>
    </source>
</evidence>
<organism evidence="9 10">
    <name type="scientific">Pseudosulfitobacter pseudonitzschiae</name>
    <dbReference type="NCBI Taxonomy" id="1402135"/>
    <lineage>
        <taxon>Bacteria</taxon>
        <taxon>Pseudomonadati</taxon>
        <taxon>Pseudomonadota</taxon>
        <taxon>Alphaproteobacteria</taxon>
        <taxon>Rhodobacterales</taxon>
        <taxon>Roseobacteraceae</taxon>
        <taxon>Pseudosulfitobacter</taxon>
    </lineage>
</organism>
<evidence type="ECO:0000256" key="7">
    <source>
        <dbReference type="ARBA" id="ARBA00023239"/>
    </source>
</evidence>
<dbReference type="Proteomes" id="UP000199754">
    <property type="component" value="Chromosome"/>
</dbReference>
<dbReference type="Gene3D" id="3.90.1680.10">
    <property type="entry name" value="SOS response associated peptidase-like"/>
    <property type="match status" value="1"/>
</dbReference>
<dbReference type="InterPro" id="IPR003738">
    <property type="entry name" value="SRAP"/>
</dbReference>
<dbReference type="AlphaFoldDB" id="A0A221JZ78"/>
<comment type="similarity">
    <text evidence="1 8">Belongs to the SOS response-associated peptidase family.</text>
</comment>
<dbReference type="KEGG" id="spse:SULPSESMR1_01222"/>
<sequence>MDTTDAPFLTKFSTRLQRDNRFPMCNLYSSKMPHEAMRQLFAVPAARTDLGNMPALPAIYPKYEAPIVTAEDGQRTLVRSHWGFLTPNKSKKTGNWLKPQAWNNTRDDKIRSASLWSDSFTNRWCLIPATAYAEATGRNPATFHWFNVAGAEGFACAGIWKQQRGTVGDTVIDTLVFSMVTTSPNELAAKYHNRMPLILDSDHYDTWLHGDPDDAFELLEPYPADQMQVIGEGVGLREEPD</sequence>
<keyword evidence="10" id="KW-1185">Reference proteome</keyword>
<dbReference type="GO" id="GO:0008233">
    <property type="term" value="F:peptidase activity"/>
    <property type="evidence" value="ECO:0007669"/>
    <property type="project" value="UniProtKB-KW"/>
</dbReference>
<name>A0A221JZ78_9RHOB</name>
<dbReference type="RefSeq" id="WP_240311222.1">
    <property type="nucleotide sequence ID" value="NZ_CP022415.1"/>
</dbReference>